<reference evidence="1" key="1">
    <citation type="submission" date="2021-02" db="EMBL/GenBank/DDBJ databases">
        <authorList>
            <person name="Nowell W R."/>
        </authorList>
    </citation>
    <scope>NUCLEOTIDE SEQUENCE</scope>
</reference>
<sequence>ALSKYFRQTATTNLEQVFFVLYDAESVTVYTTELQRMVE</sequence>
<organism evidence="1 2">
    <name type="scientific">Adineta steineri</name>
    <dbReference type="NCBI Taxonomy" id="433720"/>
    <lineage>
        <taxon>Eukaryota</taxon>
        <taxon>Metazoa</taxon>
        <taxon>Spiralia</taxon>
        <taxon>Gnathifera</taxon>
        <taxon>Rotifera</taxon>
        <taxon>Eurotatoria</taxon>
        <taxon>Bdelloidea</taxon>
        <taxon>Adinetida</taxon>
        <taxon>Adinetidae</taxon>
        <taxon>Adineta</taxon>
    </lineage>
</organism>
<dbReference type="EMBL" id="CAJNOG010004973">
    <property type="protein sequence ID" value="CAF1546850.1"/>
    <property type="molecule type" value="Genomic_DNA"/>
</dbReference>
<evidence type="ECO:0000313" key="1">
    <source>
        <dbReference type="EMBL" id="CAF1546850.1"/>
    </source>
</evidence>
<name>A0A815WRR5_9BILA</name>
<feature type="non-terminal residue" evidence="1">
    <location>
        <position position="1"/>
    </location>
</feature>
<comment type="caution">
    <text evidence="1">The sequence shown here is derived from an EMBL/GenBank/DDBJ whole genome shotgun (WGS) entry which is preliminary data.</text>
</comment>
<dbReference type="Proteomes" id="UP000663845">
    <property type="component" value="Unassembled WGS sequence"/>
</dbReference>
<evidence type="ECO:0000313" key="2">
    <source>
        <dbReference type="Proteomes" id="UP000663845"/>
    </source>
</evidence>
<dbReference type="AlphaFoldDB" id="A0A815WRR5"/>
<gene>
    <name evidence="1" type="ORF">JYZ213_LOCUS46044</name>
</gene>
<accession>A0A815WRR5</accession>
<protein>
    <submittedName>
        <fullName evidence="1">Uncharacterized protein</fullName>
    </submittedName>
</protein>
<proteinExistence type="predicted"/>